<keyword evidence="1" id="KW-0472">Membrane</keyword>
<dbReference type="GO" id="GO:0016020">
    <property type="term" value="C:membrane"/>
    <property type="evidence" value="ECO:0007669"/>
    <property type="project" value="InterPro"/>
</dbReference>
<keyword evidence="1" id="KW-1133">Transmembrane helix</keyword>
<proteinExistence type="predicted"/>
<feature type="transmembrane region" description="Helical" evidence="1">
    <location>
        <begin position="5"/>
        <end position="24"/>
    </location>
</feature>
<gene>
    <name evidence="2" type="ORF">S01H4_19802</name>
</gene>
<accession>X0YS96</accession>
<dbReference type="EMBL" id="BART01008856">
    <property type="protein sequence ID" value="GAG59070.1"/>
    <property type="molecule type" value="Genomic_DNA"/>
</dbReference>
<evidence type="ECO:0000256" key="1">
    <source>
        <dbReference type="SAM" id="Phobius"/>
    </source>
</evidence>
<organism evidence="2">
    <name type="scientific">marine sediment metagenome</name>
    <dbReference type="NCBI Taxonomy" id="412755"/>
    <lineage>
        <taxon>unclassified sequences</taxon>
        <taxon>metagenomes</taxon>
        <taxon>ecological metagenomes</taxon>
    </lineage>
</organism>
<keyword evidence="1" id="KW-0812">Transmembrane</keyword>
<name>X0YS96_9ZZZZ</name>
<comment type="caution">
    <text evidence="2">The sequence shown here is derived from an EMBL/GenBank/DDBJ whole genome shotgun (WGS) entry which is preliminary data.</text>
</comment>
<reference evidence="2" key="1">
    <citation type="journal article" date="2014" name="Front. Microbiol.">
        <title>High frequency of phylogenetically diverse reductive dehalogenase-homologous genes in deep subseafloor sedimentary metagenomes.</title>
        <authorList>
            <person name="Kawai M."/>
            <person name="Futagami T."/>
            <person name="Toyoda A."/>
            <person name="Takaki Y."/>
            <person name="Nishi S."/>
            <person name="Hori S."/>
            <person name="Arai W."/>
            <person name="Tsubouchi T."/>
            <person name="Morono Y."/>
            <person name="Uchiyama I."/>
            <person name="Ito T."/>
            <person name="Fujiyama A."/>
            <person name="Inagaki F."/>
            <person name="Takami H."/>
        </authorList>
    </citation>
    <scope>NUCLEOTIDE SEQUENCE</scope>
    <source>
        <strain evidence="2">Expedition CK06-06</strain>
    </source>
</reference>
<protein>
    <recommendedName>
        <fullName evidence="3">Signal transduction histidine kinase 5TM receptor LytS transmembrane region domain-containing protein</fullName>
    </recommendedName>
</protein>
<dbReference type="InterPro" id="IPR009825">
    <property type="entry name" value="ECF_substrate-spec-like"/>
</dbReference>
<evidence type="ECO:0000313" key="2">
    <source>
        <dbReference type="EMBL" id="GAG59070.1"/>
    </source>
</evidence>
<dbReference type="Gene3D" id="1.10.1760.20">
    <property type="match status" value="1"/>
</dbReference>
<dbReference type="AlphaFoldDB" id="X0YS96"/>
<evidence type="ECO:0008006" key="3">
    <source>
        <dbReference type="Google" id="ProtNLM"/>
    </source>
</evidence>
<sequence length="79" mass="8236">MKLRAYDVAIIGICAAVYAVVGRLTDFGLNVGGVAFWPAALIPAVFAVLFGPWTGGIGAAIGIFIRDMIFHGDPLLSLS</sequence>
<dbReference type="Pfam" id="PF07155">
    <property type="entry name" value="ECF-ribofla_trS"/>
    <property type="match status" value="1"/>
</dbReference>
<feature type="transmembrane region" description="Helical" evidence="1">
    <location>
        <begin position="36"/>
        <end position="65"/>
    </location>
</feature>